<keyword evidence="2" id="KW-0808">Transferase</keyword>
<dbReference type="RefSeq" id="WP_145230084.1">
    <property type="nucleotide sequence ID" value="NZ_CP036343.1"/>
</dbReference>
<feature type="domain" description="FAD dependent oxidoreductase" evidence="1">
    <location>
        <begin position="8"/>
        <end position="335"/>
    </location>
</feature>
<reference evidence="2 3" key="1">
    <citation type="submission" date="2019-02" db="EMBL/GenBank/DDBJ databases">
        <title>Deep-cultivation of Planctomycetes and their phenomic and genomic characterization uncovers novel biology.</title>
        <authorList>
            <person name="Wiegand S."/>
            <person name="Jogler M."/>
            <person name="Boedeker C."/>
            <person name="Pinto D."/>
            <person name="Vollmers J."/>
            <person name="Rivas-Marin E."/>
            <person name="Kohn T."/>
            <person name="Peeters S.H."/>
            <person name="Heuer A."/>
            <person name="Rast P."/>
            <person name="Oberbeckmann S."/>
            <person name="Bunk B."/>
            <person name="Jeske O."/>
            <person name="Meyerdierks A."/>
            <person name="Storesund J.E."/>
            <person name="Kallscheuer N."/>
            <person name="Luecker S."/>
            <person name="Lage O.M."/>
            <person name="Pohl T."/>
            <person name="Merkel B.J."/>
            <person name="Hornburger P."/>
            <person name="Mueller R.-W."/>
            <person name="Bruemmer F."/>
            <person name="Labrenz M."/>
            <person name="Spormann A.M."/>
            <person name="Op den Camp H."/>
            <person name="Overmann J."/>
            <person name="Amann R."/>
            <person name="Jetten M.S.M."/>
            <person name="Mascher T."/>
            <person name="Medema M.H."/>
            <person name="Devos D.P."/>
            <person name="Kaster A.-K."/>
            <person name="Ovreas L."/>
            <person name="Rohde M."/>
            <person name="Galperin M.Y."/>
            <person name="Jogler C."/>
        </authorList>
    </citation>
    <scope>NUCLEOTIDE SEQUENCE [LARGE SCALE GENOMIC DNA]</scope>
    <source>
        <strain evidence="2 3">Pan161</strain>
    </source>
</reference>
<dbReference type="InterPro" id="IPR036188">
    <property type="entry name" value="FAD/NAD-bd_sf"/>
</dbReference>
<evidence type="ECO:0000259" key="1">
    <source>
        <dbReference type="Pfam" id="PF01266"/>
    </source>
</evidence>
<dbReference type="OrthoDB" id="214253at2"/>
<sequence length="353" mass="40286">MPQQTEFDLILVGQGLAGTALGWTLQRRGYRVLVIDRCEPITSSKIAAGLITPITGLRLVVSWRLDEFLPFATEFYRRIEQETDARFFELKPMLRLFSSEQEQEQYRQRSQTHFPKLVSVPQPLADKSTFEMSQGGFEMTGGGQLDVPTYLRHSRAHFIKQDCFLEANLDPANDLEFEPNLVILPRWNVSADKIIFCEGIHSQQNPWFQTVPFEGAKGEILTLKIPGLNEQRVVHRGIWLAHWKEDLYRAGSTYDREHLDCEPTPAGREEICSRLAEFLKLPVEVIKHRAAVRPVIRGRLPIMGLHPQQPQIGFFNGFASKGSLQTPWMANHFADILEGKTTPDKSIDLAHKL</sequence>
<dbReference type="KEGG" id="gax:Pan161_40880"/>
<dbReference type="Pfam" id="PF01266">
    <property type="entry name" value="DAO"/>
    <property type="match status" value="1"/>
</dbReference>
<proteinExistence type="predicted"/>
<name>A0A517VHE2_9PLAN</name>
<organism evidence="2 3">
    <name type="scientific">Gimesia algae</name>
    <dbReference type="NCBI Taxonomy" id="2527971"/>
    <lineage>
        <taxon>Bacteria</taxon>
        <taxon>Pseudomonadati</taxon>
        <taxon>Planctomycetota</taxon>
        <taxon>Planctomycetia</taxon>
        <taxon>Planctomycetales</taxon>
        <taxon>Planctomycetaceae</taxon>
        <taxon>Gimesia</taxon>
    </lineage>
</organism>
<keyword evidence="3" id="KW-1185">Reference proteome</keyword>
<dbReference type="GO" id="GO:0008168">
    <property type="term" value="F:methyltransferase activity"/>
    <property type="evidence" value="ECO:0007669"/>
    <property type="project" value="UniProtKB-KW"/>
</dbReference>
<dbReference type="Gene3D" id="3.50.50.60">
    <property type="entry name" value="FAD/NAD(P)-binding domain"/>
    <property type="match status" value="1"/>
</dbReference>
<protein>
    <submittedName>
        <fullName evidence="2">Bifunctional tRNA (Mnm(5)s(2)U34)-methyltransferase/FAD-dependent cmnm(5)s(2)U34 oxidoreductase</fullName>
    </submittedName>
</protein>
<accession>A0A517VHE2</accession>
<evidence type="ECO:0000313" key="2">
    <source>
        <dbReference type="EMBL" id="QDT92421.1"/>
    </source>
</evidence>
<dbReference type="AlphaFoldDB" id="A0A517VHE2"/>
<dbReference type="GO" id="GO:0032259">
    <property type="term" value="P:methylation"/>
    <property type="evidence" value="ECO:0007669"/>
    <property type="project" value="UniProtKB-KW"/>
</dbReference>
<keyword evidence="2" id="KW-0489">Methyltransferase</keyword>
<dbReference type="EMBL" id="CP036343">
    <property type="protein sequence ID" value="QDT92421.1"/>
    <property type="molecule type" value="Genomic_DNA"/>
</dbReference>
<dbReference type="SUPFAM" id="SSF51971">
    <property type="entry name" value="Nucleotide-binding domain"/>
    <property type="match status" value="1"/>
</dbReference>
<dbReference type="Gene3D" id="3.30.9.10">
    <property type="entry name" value="D-Amino Acid Oxidase, subunit A, domain 2"/>
    <property type="match status" value="1"/>
</dbReference>
<evidence type="ECO:0000313" key="3">
    <source>
        <dbReference type="Proteomes" id="UP000316855"/>
    </source>
</evidence>
<dbReference type="GO" id="GO:0005737">
    <property type="term" value="C:cytoplasm"/>
    <property type="evidence" value="ECO:0007669"/>
    <property type="project" value="TreeGrafter"/>
</dbReference>
<gene>
    <name evidence="2" type="ORF">Pan161_40880</name>
</gene>
<dbReference type="PANTHER" id="PTHR13847">
    <property type="entry name" value="SARCOSINE DEHYDROGENASE-RELATED"/>
    <property type="match status" value="1"/>
</dbReference>
<dbReference type="Proteomes" id="UP000316855">
    <property type="component" value="Chromosome"/>
</dbReference>
<dbReference type="InterPro" id="IPR006076">
    <property type="entry name" value="FAD-dep_OxRdtase"/>
</dbReference>